<feature type="domain" description="DUF6329" evidence="1">
    <location>
        <begin position="63"/>
        <end position="97"/>
    </location>
</feature>
<dbReference type="PATRIC" id="fig|657319.3.peg.1291"/>
<dbReference type="EMBL" id="FP929044">
    <property type="protein sequence ID" value="CBK96209.1"/>
    <property type="molecule type" value="Genomic_DNA"/>
</dbReference>
<accession>D4JSZ0</accession>
<protein>
    <recommendedName>
        <fullName evidence="1">DUF6329 domain-containing protein</fullName>
    </recommendedName>
</protein>
<dbReference type="Proteomes" id="UP000008803">
    <property type="component" value="Chromosome"/>
</dbReference>
<reference evidence="2 3" key="1">
    <citation type="submission" date="2010-03" db="EMBL/GenBank/DDBJ databases">
        <title>The genome sequence of Eubacterium siraeum 70/3.</title>
        <authorList>
            <consortium name="metaHIT consortium -- http://www.metahit.eu/"/>
            <person name="Pajon A."/>
            <person name="Turner K."/>
            <person name="Parkhill J."/>
            <person name="Duncan S."/>
            <person name="Flint H."/>
        </authorList>
    </citation>
    <scope>NUCLEOTIDE SEQUENCE [LARGE SCALE GENOMIC DNA]</scope>
    <source>
        <strain evidence="2 3">70/3</strain>
    </source>
</reference>
<evidence type="ECO:0000259" key="1">
    <source>
        <dbReference type="Pfam" id="PF19854"/>
    </source>
</evidence>
<dbReference type="Pfam" id="PF00805">
    <property type="entry name" value="Pentapeptide"/>
    <property type="match status" value="1"/>
</dbReference>
<evidence type="ECO:0000313" key="2">
    <source>
        <dbReference type="EMBL" id="CBK96209.1"/>
    </source>
</evidence>
<sequence length="354" mass="40151">MIIKADLKCKQTDFNLPLCQIEKVVKLTPSEYTEFVSNPLGYYDFLREFNAEKHEYSPDGIPCLLLIREGHKDGFIIDTEGYDYARYTAHIPNAKQLAIAVQYPSLENAVRETAITADRIVREAIDCSNKKYSINTDELRNKFRGAGFSEELMYAALKDRPEIESVDFDGGYILCTAKDEYIQQADSRRTLTQEEADVMLAKHTLWLNDAGGIQADFSNCFVQGLNLAHKNMMNVAMDNARFANTDLRGAELNFSVVNDTRFENCNLEDVTAEECEFKNTVFSGCKMSGGVYTHSDLSNAVMIECNMEHGSFQNCCTDGTNFYGLDNYAEINMRGCNSDREDWRRDGFDPELTM</sequence>
<dbReference type="InterPro" id="IPR046292">
    <property type="entry name" value="DUF6329"/>
</dbReference>
<dbReference type="PANTHER" id="PTHR14136:SF17">
    <property type="entry name" value="BTB_POZ DOMAIN-CONTAINING PROTEIN KCTD9"/>
    <property type="match status" value="1"/>
</dbReference>
<dbReference type="SUPFAM" id="SSF141571">
    <property type="entry name" value="Pentapeptide repeat-like"/>
    <property type="match status" value="1"/>
</dbReference>
<gene>
    <name evidence="2" type="ORF">EUS_09990</name>
</gene>
<proteinExistence type="predicted"/>
<dbReference type="BioCyc" id="ESIR657319:G136K-846-MONOMER"/>
<reference evidence="2 3" key="2">
    <citation type="submission" date="2010-03" db="EMBL/GenBank/DDBJ databases">
        <authorList>
            <person name="Pajon A."/>
        </authorList>
    </citation>
    <scope>NUCLEOTIDE SEQUENCE [LARGE SCALE GENOMIC DNA]</scope>
    <source>
        <strain evidence="2 3">70/3</strain>
    </source>
</reference>
<dbReference type="InterPro" id="IPR001646">
    <property type="entry name" value="5peptide_repeat"/>
</dbReference>
<dbReference type="Gene3D" id="2.160.20.80">
    <property type="entry name" value="E3 ubiquitin-protein ligase SopA"/>
    <property type="match status" value="1"/>
</dbReference>
<organism evidence="2 3">
    <name type="scientific">[Eubacterium] siraeum 70/3</name>
    <dbReference type="NCBI Taxonomy" id="657319"/>
    <lineage>
        <taxon>Bacteria</taxon>
        <taxon>Bacillati</taxon>
        <taxon>Bacillota</taxon>
        <taxon>Clostridia</taxon>
        <taxon>Eubacteriales</taxon>
        <taxon>Oscillospiraceae</taxon>
        <taxon>Oscillospiraceae incertae sedis</taxon>
    </lineage>
</organism>
<name>D4JSZ0_9FIRM</name>
<dbReference type="AlphaFoldDB" id="D4JSZ0"/>
<dbReference type="HOGENOM" id="CLU_782442_0_0_9"/>
<dbReference type="PANTHER" id="PTHR14136">
    <property type="entry name" value="BTB_POZ DOMAIN-CONTAINING PROTEIN KCTD9"/>
    <property type="match status" value="1"/>
</dbReference>
<dbReference type="InterPro" id="IPR051082">
    <property type="entry name" value="Pentapeptide-BTB/POZ_domain"/>
</dbReference>
<dbReference type="KEGG" id="esu:EUS_09990"/>
<evidence type="ECO:0000313" key="3">
    <source>
        <dbReference type="Proteomes" id="UP000008803"/>
    </source>
</evidence>
<dbReference type="Pfam" id="PF19854">
    <property type="entry name" value="DUF6329"/>
    <property type="match status" value="1"/>
</dbReference>